<protein>
    <submittedName>
        <fullName evidence="2">Uncharacterized protein</fullName>
    </submittedName>
</protein>
<evidence type="ECO:0000313" key="3">
    <source>
        <dbReference type="Proteomes" id="UP001362999"/>
    </source>
</evidence>
<accession>A0AAW0EHD5</accession>
<dbReference type="AlphaFoldDB" id="A0AAW0EHD5"/>
<evidence type="ECO:0000256" key="1">
    <source>
        <dbReference type="SAM" id="MobiDB-lite"/>
    </source>
</evidence>
<sequence>MSVSAARTVLASAGSRAGRRGNEKRRDIADTRRRDWERARRLRSKDLVSANKTRKGGATQLLRARMWWWWGSEEPAVDIVDRQLANLASGAEVLAAAGQGIAKERVAKGEVMIPLAPIRTKKTERDAHSSASDLVSEASGNDVEEVAEVANVLAELTVGEGERRRETYYRRRAVWWADDAGGRWVREMG</sequence>
<reference evidence="2 3" key="1">
    <citation type="journal article" date="2024" name="J Genomics">
        <title>Draft genome sequencing and assembly of Favolaschia claudopus CIRM-BRFM 2984 isolated from oak limbs.</title>
        <authorList>
            <person name="Navarro D."/>
            <person name="Drula E."/>
            <person name="Chaduli D."/>
            <person name="Cazenave R."/>
            <person name="Ahrendt S."/>
            <person name="Wang J."/>
            <person name="Lipzen A."/>
            <person name="Daum C."/>
            <person name="Barry K."/>
            <person name="Grigoriev I.V."/>
            <person name="Favel A."/>
            <person name="Rosso M.N."/>
            <person name="Martin F."/>
        </authorList>
    </citation>
    <scope>NUCLEOTIDE SEQUENCE [LARGE SCALE GENOMIC DNA]</scope>
    <source>
        <strain evidence="2 3">CIRM-BRFM 2984</strain>
    </source>
</reference>
<proteinExistence type="predicted"/>
<evidence type="ECO:0000313" key="2">
    <source>
        <dbReference type="EMBL" id="KAK7063593.1"/>
    </source>
</evidence>
<dbReference type="EMBL" id="JAWWNJ010000001">
    <property type="protein sequence ID" value="KAK7063593.1"/>
    <property type="molecule type" value="Genomic_DNA"/>
</dbReference>
<organism evidence="2 3">
    <name type="scientific">Favolaschia claudopus</name>
    <dbReference type="NCBI Taxonomy" id="2862362"/>
    <lineage>
        <taxon>Eukaryota</taxon>
        <taxon>Fungi</taxon>
        <taxon>Dikarya</taxon>
        <taxon>Basidiomycota</taxon>
        <taxon>Agaricomycotina</taxon>
        <taxon>Agaricomycetes</taxon>
        <taxon>Agaricomycetidae</taxon>
        <taxon>Agaricales</taxon>
        <taxon>Marasmiineae</taxon>
        <taxon>Mycenaceae</taxon>
        <taxon>Favolaschia</taxon>
    </lineage>
</organism>
<gene>
    <name evidence="2" type="ORF">R3P38DRAFT_2756483</name>
</gene>
<dbReference type="Proteomes" id="UP001362999">
    <property type="component" value="Unassembled WGS sequence"/>
</dbReference>
<feature type="region of interest" description="Disordered" evidence="1">
    <location>
        <begin position="1"/>
        <end position="32"/>
    </location>
</feature>
<name>A0AAW0EHD5_9AGAR</name>
<comment type="caution">
    <text evidence="2">The sequence shown here is derived from an EMBL/GenBank/DDBJ whole genome shotgun (WGS) entry which is preliminary data.</text>
</comment>
<feature type="compositionally biased region" description="Basic and acidic residues" evidence="1">
    <location>
        <begin position="20"/>
        <end position="32"/>
    </location>
</feature>
<keyword evidence="3" id="KW-1185">Reference proteome</keyword>